<name>A0A4Q7MVE0_9BURK</name>
<evidence type="ECO:0000313" key="14">
    <source>
        <dbReference type="Proteomes" id="UP000292039"/>
    </source>
</evidence>
<feature type="domain" description="RNA polymerase sigma factor 54 DNA-binding" evidence="11">
    <location>
        <begin position="303"/>
        <end position="458"/>
    </location>
</feature>
<dbReference type="Pfam" id="PF04552">
    <property type="entry name" value="Sigma54_DBD"/>
    <property type="match status" value="1"/>
</dbReference>
<evidence type="ECO:0000256" key="8">
    <source>
        <dbReference type="ARBA" id="ARBA00023163"/>
    </source>
</evidence>
<evidence type="ECO:0000256" key="9">
    <source>
        <dbReference type="PIRNR" id="PIRNR000774"/>
    </source>
</evidence>
<dbReference type="PANTHER" id="PTHR32248">
    <property type="entry name" value="RNA POLYMERASE SIGMA-54 FACTOR"/>
    <property type="match status" value="1"/>
</dbReference>
<evidence type="ECO:0000256" key="4">
    <source>
        <dbReference type="ARBA" id="ARBA00022695"/>
    </source>
</evidence>
<dbReference type="GO" id="GO:0016779">
    <property type="term" value="F:nucleotidyltransferase activity"/>
    <property type="evidence" value="ECO:0007669"/>
    <property type="project" value="UniProtKB-KW"/>
</dbReference>
<evidence type="ECO:0000256" key="10">
    <source>
        <dbReference type="SAM" id="MobiDB-lite"/>
    </source>
</evidence>
<dbReference type="PROSITE" id="PS00717">
    <property type="entry name" value="SIGMA54_1"/>
    <property type="match status" value="1"/>
</dbReference>
<organism evidence="13 14">
    <name type="scientific">Kerstersia gyiorum</name>
    <dbReference type="NCBI Taxonomy" id="206506"/>
    <lineage>
        <taxon>Bacteria</taxon>
        <taxon>Pseudomonadati</taxon>
        <taxon>Pseudomonadota</taxon>
        <taxon>Betaproteobacteria</taxon>
        <taxon>Burkholderiales</taxon>
        <taxon>Alcaligenaceae</taxon>
        <taxon>Kerstersia</taxon>
    </lineage>
</organism>
<dbReference type="GO" id="GO:0001216">
    <property type="term" value="F:DNA-binding transcription activator activity"/>
    <property type="evidence" value="ECO:0007669"/>
    <property type="project" value="InterPro"/>
</dbReference>
<dbReference type="EMBL" id="SGWZ01000001">
    <property type="protein sequence ID" value="RZS72958.1"/>
    <property type="molecule type" value="Genomic_DNA"/>
</dbReference>
<comment type="similarity">
    <text evidence="1 9">Belongs to the sigma-54 factor family.</text>
</comment>
<sequence>MVQNMVPMIRPALEIRQSQQLVLTPQLQQALRLLQLSSLDLQQEISQALTENPVLELESPEPAAESVAAEDLFSGGGGPRQDGDDDFFPEAAATPSLREHLLGQISCTRASRRDLALMTVLIDELDDNGYLAASFEEILAYLPESLEVEQGELEAALALLQNMEPAGIAARTMSECLLLQLRQPDAKVWPEARDAAIVALARRLCERHLDALAAGRLAFLCEELKCSPAEVRTAHALIRRLDPYPGRAWTVPVADFAVPDVIAYRSGNGWRVRLNGDLVPRLSVNDAYVQALGQEPRGSYEGLQSHVQQARWLIRQVAQRFDTLLRVSTEIVARQQAFFESGMVALRPMVLREIAEALGMHESTISRATSSKYMATPHGTLELKRFFSTGVPAADGESASAASIQAMMREMLDQEDPRKPLSDSQLMAKLAERGVELARRTVAKYREGMRVPTASQRKAMALMRMDDC</sequence>
<dbReference type="AlphaFoldDB" id="A0A4Q7MVE0"/>
<reference evidence="13 14" key="1">
    <citation type="submission" date="2019-02" db="EMBL/GenBank/DDBJ databases">
        <title>Genomic Encyclopedia of Type Strains, Phase IV (KMG-IV): sequencing the most valuable type-strain genomes for metagenomic binning, comparative biology and taxonomic classification.</title>
        <authorList>
            <person name="Goeker M."/>
        </authorList>
    </citation>
    <scope>NUCLEOTIDE SEQUENCE [LARGE SCALE GENOMIC DNA]</scope>
    <source>
        <strain evidence="13 14">DSM 16618</strain>
    </source>
</reference>
<dbReference type="PANTHER" id="PTHR32248:SF4">
    <property type="entry name" value="RNA POLYMERASE SIGMA-54 FACTOR"/>
    <property type="match status" value="1"/>
</dbReference>
<dbReference type="Pfam" id="PF00309">
    <property type="entry name" value="Sigma54_AID"/>
    <property type="match status" value="1"/>
</dbReference>
<evidence type="ECO:0000259" key="12">
    <source>
        <dbReference type="Pfam" id="PF04963"/>
    </source>
</evidence>
<evidence type="ECO:0000256" key="2">
    <source>
        <dbReference type="ARBA" id="ARBA00022478"/>
    </source>
</evidence>
<accession>A0A4Q7MVE0</accession>
<keyword evidence="3 9" id="KW-0808">Transferase</keyword>
<keyword evidence="7 9" id="KW-0238">DNA-binding</keyword>
<keyword evidence="4 9" id="KW-0548">Nucleotidyltransferase</keyword>
<gene>
    <name evidence="13" type="ORF">EV679_0142</name>
</gene>
<dbReference type="NCBIfam" id="TIGR02395">
    <property type="entry name" value="rpoN_sigma"/>
    <property type="match status" value="1"/>
</dbReference>
<proteinExistence type="inferred from homology"/>
<evidence type="ECO:0000256" key="3">
    <source>
        <dbReference type="ARBA" id="ARBA00022679"/>
    </source>
</evidence>
<dbReference type="GO" id="GO:0006352">
    <property type="term" value="P:DNA-templated transcription initiation"/>
    <property type="evidence" value="ECO:0007669"/>
    <property type="project" value="InterPro"/>
</dbReference>
<evidence type="ECO:0000313" key="13">
    <source>
        <dbReference type="EMBL" id="RZS72958.1"/>
    </source>
</evidence>
<comment type="function">
    <text evidence="9">Sigma factors are initiation factors that promote the attachment of RNA polymerase to specific initiation sites and are then released.</text>
</comment>
<dbReference type="Gene3D" id="1.10.10.60">
    <property type="entry name" value="Homeodomain-like"/>
    <property type="match status" value="1"/>
</dbReference>
<dbReference type="InterPro" id="IPR000394">
    <property type="entry name" value="RNA_pol_sigma_54"/>
</dbReference>
<evidence type="ECO:0000256" key="1">
    <source>
        <dbReference type="ARBA" id="ARBA00008798"/>
    </source>
</evidence>
<evidence type="ECO:0000256" key="7">
    <source>
        <dbReference type="ARBA" id="ARBA00023125"/>
    </source>
</evidence>
<dbReference type="Pfam" id="PF04963">
    <property type="entry name" value="Sigma54_CBD"/>
    <property type="match status" value="1"/>
</dbReference>
<keyword evidence="2 9" id="KW-0240">DNA-directed RNA polymerase</keyword>
<dbReference type="Proteomes" id="UP000292039">
    <property type="component" value="Unassembled WGS sequence"/>
</dbReference>
<feature type="region of interest" description="Disordered" evidence="10">
    <location>
        <begin position="71"/>
        <end position="90"/>
    </location>
</feature>
<protein>
    <recommendedName>
        <fullName evidence="9">RNA polymerase sigma-54 factor</fullName>
    </recommendedName>
</protein>
<dbReference type="PRINTS" id="PR00045">
    <property type="entry name" value="SIGMA54FCT"/>
</dbReference>
<feature type="domain" description="RNA polymerase sigma factor 54 core-binding" evidence="12">
    <location>
        <begin position="90"/>
        <end position="288"/>
    </location>
</feature>
<dbReference type="GO" id="GO:0003677">
    <property type="term" value="F:DNA binding"/>
    <property type="evidence" value="ECO:0007669"/>
    <property type="project" value="UniProtKB-KW"/>
</dbReference>
<dbReference type="InterPro" id="IPR007046">
    <property type="entry name" value="RNA_pol_sigma_54_core-bd"/>
</dbReference>
<dbReference type="PROSITE" id="PS00718">
    <property type="entry name" value="SIGMA54_2"/>
    <property type="match status" value="1"/>
</dbReference>
<comment type="caution">
    <text evidence="13">The sequence shown here is derived from an EMBL/GenBank/DDBJ whole genome shotgun (WGS) entry which is preliminary data.</text>
</comment>
<keyword evidence="6 9" id="KW-0731">Sigma factor</keyword>
<dbReference type="GO" id="GO:0016987">
    <property type="term" value="F:sigma factor activity"/>
    <property type="evidence" value="ECO:0007669"/>
    <property type="project" value="UniProtKB-KW"/>
</dbReference>
<dbReference type="PROSITE" id="PS50044">
    <property type="entry name" value="SIGMA54_3"/>
    <property type="match status" value="1"/>
</dbReference>
<dbReference type="NCBIfam" id="NF009118">
    <property type="entry name" value="PRK12469.1"/>
    <property type="match status" value="1"/>
</dbReference>
<keyword evidence="8 9" id="KW-0804">Transcription</keyword>
<dbReference type="InterPro" id="IPR038709">
    <property type="entry name" value="RpoN_core-bd_sf"/>
</dbReference>
<evidence type="ECO:0000256" key="5">
    <source>
        <dbReference type="ARBA" id="ARBA00023015"/>
    </source>
</evidence>
<keyword evidence="5 9" id="KW-0805">Transcription regulation</keyword>
<evidence type="ECO:0000256" key="6">
    <source>
        <dbReference type="ARBA" id="ARBA00023082"/>
    </source>
</evidence>
<dbReference type="GO" id="GO:0000428">
    <property type="term" value="C:DNA-directed RNA polymerase complex"/>
    <property type="evidence" value="ECO:0007669"/>
    <property type="project" value="UniProtKB-KW"/>
</dbReference>
<dbReference type="PIRSF" id="PIRSF000774">
    <property type="entry name" value="RpoN"/>
    <property type="match status" value="1"/>
</dbReference>
<dbReference type="InterPro" id="IPR007634">
    <property type="entry name" value="RNA_pol_sigma_54_DNA-bd"/>
</dbReference>
<evidence type="ECO:0000259" key="11">
    <source>
        <dbReference type="Pfam" id="PF04552"/>
    </source>
</evidence>
<dbReference type="Gene3D" id="1.10.10.1330">
    <property type="entry name" value="RNA polymerase sigma-54 factor, core-binding domain"/>
    <property type="match status" value="1"/>
</dbReference>